<feature type="transmembrane region" description="Helical" evidence="1">
    <location>
        <begin position="497"/>
        <end position="516"/>
    </location>
</feature>
<feature type="transmembrane region" description="Helical" evidence="1">
    <location>
        <begin position="423"/>
        <end position="445"/>
    </location>
</feature>
<dbReference type="AlphaFoldDB" id="A0A3A4N7Z9"/>
<comment type="caution">
    <text evidence="2">The sequence shown here is derived from an EMBL/GenBank/DDBJ whole genome shotgun (WGS) entry which is preliminary data.</text>
</comment>
<evidence type="ECO:0000313" key="2">
    <source>
        <dbReference type="EMBL" id="RJP15552.1"/>
    </source>
</evidence>
<dbReference type="Proteomes" id="UP000265882">
    <property type="component" value="Unassembled WGS sequence"/>
</dbReference>
<keyword evidence="1" id="KW-1133">Transmembrane helix</keyword>
<keyword evidence="1" id="KW-0472">Membrane</keyword>
<feature type="transmembrane region" description="Helical" evidence="1">
    <location>
        <begin position="159"/>
        <end position="180"/>
    </location>
</feature>
<dbReference type="Pfam" id="PF09586">
    <property type="entry name" value="YfhO"/>
    <property type="match status" value="1"/>
</dbReference>
<feature type="transmembrane region" description="Helical" evidence="1">
    <location>
        <begin position="457"/>
        <end position="477"/>
    </location>
</feature>
<sequence>MDFRQRQESRTNPARVLDREERLCQPMKTPAGRAVIVPVSNEKKQSSSIQMIAEQRLQLPPRRFFHTGENRLFLLGLASAGLLLVLIALPLFRGTVYEFDDLNNYHLPFRYFYAQCLKAGDNFTWVPSVYCGYYLHGEGQVGMFHPLHLLLYRFLPLDIAYNLELFLSYPFMLAGMFFFLRRWNLPRDASMLGALVFAFSGFTVLHYVHMNVVAVASHIPWMLLAIDMVVRSPSTRKRSVFAFGLALLTGSQLLLGNPQAFWYSSLTEVLYALLLIRPWNDIPAYVRLGTAKALGAAIGAIQVLAHREGVAASFRDIPSLDFLMWPSVRPVHLLQIAAPYFFNESVFEYIGYGLKAYNGAVPLVLVVFLLLRLPQVGPLKKLAAGVLFLNLVSILMAMGKYGYVYRLQTFLPIVGLFREPNRYILLFHLTMSIGAAIAFATVSALVRDGGRTPWRALSPLLLVPLVSILPYLLALIGRTVDSPSLLQYFVLGMSAKINMLIAGPLIMISATALVLLAARGKDIAIFGLILLAAVDLLFYGVNSTIGSDGIRPIDNILKSFPTPGANPGQYRVQSDDVILIMKGLNLADGYAGLPPKRELQPLDKSRLRLAGAQWIMSKTPKYSGGRSFGMTLPKPLPRVRLVTKAVVSENIQQDIDKIDIASTALVDHDIGLQEGSPGSATIISDRPGRISIAAQSNNKQLLVLSESYHRGWQAKVDGKRLPVLRVYGDFMGCIVDDGNHVVDFVFRPKSLIIGAWVSLTGITAALLLFLISLRGTRPSK</sequence>
<feature type="transmembrane region" description="Helical" evidence="1">
    <location>
        <begin position="213"/>
        <end position="230"/>
    </location>
</feature>
<protein>
    <recommendedName>
        <fullName evidence="4">YfhO family protein</fullName>
    </recommendedName>
</protein>
<dbReference type="PANTHER" id="PTHR38454">
    <property type="entry name" value="INTEGRAL MEMBRANE PROTEIN-RELATED"/>
    <property type="match status" value="1"/>
</dbReference>
<proteinExistence type="predicted"/>
<feature type="transmembrane region" description="Helical" evidence="1">
    <location>
        <begin position="349"/>
        <end position="370"/>
    </location>
</feature>
<name>A0A3A4N7Z9_ABYX5</name>
<keyword evidence="1" id="KW-0812">Transmembrane</keyword>
<feature type="transmembrane region" description="Helical" evidence="1">
    <location>
        <begin position="189"/>
        <end position="207"/>
    </location>
</feature>
<dbReference type="InterPro" id="IPR018580">
    <property type="entry name" value="Uncharacterised_YfhO"/>
</dbReference>
<feature type="transmembrane region" description="Helical" evidence="1">
    <location>
        <begin position="72"/>
        <end position="92"/>
    </location>
</feature>
<accession>A0A3A4N7Z9</accession>
<reference evidence="2 3" key="1">
    <citation type="journal article" date="2017" name="ISME J.">
        <title>Energy and carbon metabolisms in a deep terrestrial subsurface fluid microbial community.</title>
        <authorList>
            <person name="Momper L."/>
            <person name="Jungbluth S.P."/>
            <person name="Lee M.D."/>
            <person name="Amend J.P."/>
        </authorList>
    </citation>
    <scope>NUCLEOTIDE SEQUENCE [LARGE SCALE GENOMIC DNA]</scope>
    <source>
        <strain evidence="2">SURF_5</strain>
    </source>
</reference>
<gene>
    <name evidence="2" type="ORF">C4520_20035</name>
</gene>
<organism evidence="2 3">
    <name type="scientific">Abyssobacteria bacterium (strain SURF_5)</name>
    <dbReference type="NCBI Taxonomy" id="2093360"/>
    <lineage>
        <taxon>Bacteria</taxon>
        <taxon>Pseudomonadati</taxon>
        <taxon>Candidatus Hydrogenedentota</taxon>
        <taxon>Candidatus Abyssobacteria</taxon>
    </lineage>
</organism>
<evidence type="ECO:0008006" key="4">
    <source>
        <dbReference type="Google" id="ProtNLM"/>
    </source>
</evidence>
<feature type="transmembrane region" description="Helical" evidence="1">
    <location>
        <begin position="751"/>
        <end position="773"/>
    </location>
</feature>
<feature type="transmembrane region" description="Helical" evidence="1">
    <location>
        <begin position="382"/>
        <end position="403"/>
    </location>
</feature>
<evidence type="ECO:0000313" key="3">
    <source>
        <dbReference type="Proteomes" id="UP000265882"/>
    </source>
</evidence>
<evidence type="ECO:0000256" key="1">
    <source>
        <dbReference type="SAM" id="Phobius"/>
    </source>
</evidence>
<dbReference type="EMBL" id="QZKU01000134">
    <property type="protein sequence ID" value="RJP15552.1"/>
    <property type="molecule type" value="Genomic_DNA"/>
</dbReference>
<dbReference type="PANTHER" id="PTHR38454:SF1">
    <property type="entry name" value="INTEGRAL MEMBRANE PROTEIN"/>
    <property type="match status" value="1"/>
</dbReference>
<feature type="transmembrane region" description="Helical" evidence="1">
    <location>
        <begin position="239"/>
        <end position="255"/>
    </location>
</feature>
<feature type="transmembrane region" description="Helical" evidence="1">
    <location>
        <begin position="523"/>
        <end position="541"/>
    </location>
</feature>